<feature type="compositionally biased region" description="Basic residues" evidence="2">
    <location>
        <begin position="470"/>
        <end position="484"/>
    </location>
</feature>
<evidence type="ECO:0000256" key="1">
    <source>
        <dbReference type="ARBA" id="ARBA00023098"/>
    </source>
</evidence>
<dbReference type="EMBL" id="FYEZ01000001">
    <property type="protein sequence ID" value="SNC61244.1"/>
    <property type="molecule type" value="Genomic_DNA"/>
</dbReference>
<keyword evidence="5" id="KW-1185">Reference proteome</keyword>
<feature type="compositionally biased region" description="Low complexity" evidence="2">
    <location>
        <begin position="455"/>
        <end position="465"/>
    </location>
</feature>
<accession>A0A212T642</accession>
<reference evidence="4 5" key="1">
    <citation type="submission" date="2017-06" db="EMBL/GenBank/DDBJ databases">
        <authorList>
            <person name="Kim H.J."/>
            <person name="Triplett B.A."/>
        </authorList>
    </citation>
    <scope>NUCLEOTIDE SEQUENCE [LARGE SCALE GENOMIC DNA]</scope>
    <source>
        <strain evidence="4 5">DSM 22179</strain>
    </source>
</reference>
<evidence type="ECO:0000313" key="5">
    <source>
        <dbReference type="Proteomes" id="UP000198122"/>
    </source>
</evidence>
<feature type="region of interest" description="Disordered" evidence="2">
    <location>
        <begin position="105"/>
        <end position="124"/>
    </location>
</feature>
<evidence type="ECO:0000256" key="2">
    <source>
        <dbReference type="SAM" id="MobiDB-lite"/>
    </source>
</evidence>
<feature type="compositionally biased region" description="Pro residues" evidence="2">
    <location>
        <begin position="115"/>
        <end position="124"/>
    </location>
</feature>
<gene>
    <name evidence="4" type="ORF">SAMN05445756_0442</name>
</gene>
<dbReference type="GO" id="GO:0006629">
    <property type="term" value="P:lipid metabolic process"/>
    <property type="evidence" value="ECO:0007669"/>
    <property type="project" value="UniProtKB-KW"/>
</dbReference>
<organism evidence="4 5">
    <name type="scientific">Kytococcus aerolatus</name>
    <dbReference type="NCBI Taxonomy" id="592308"/>
    <lineage>
        <taxon>Bacteria</taxon>
        <taxon>Bacillati</taxon>
        <taxon>Actinomycetota</taxon>
        <taxon>Actinomycetes</taxon>
        <taxon>Micrococcales</taxon>
        <taxon>Kytococcaceae</taxon>
        <taxon>Kytococcus</taxon>
    </lineage>
</organism>
<feature type="region of interest" description="Disordered" evidence="2">
    <location>
        <begin position="14"/>
        <end position="35"/>
    </location>
</feature>
<dbReference type="InterPro" id="IPR016035">
    <property type="entry name" value="Acyl_Trfase/lysoPLipase"/>
</dbReference>
<dbReference type="Pfam" id="PF01734">
    <property type="entry name" value="Patatin"/>
    <property type="match status" value="1"/>
</dbReference>
<feature type="domain" description="PNPLA" evidence="3">
    <location>
        <begin position="42"/>
        <end position="310"/>
    </location>
</feature>
<dbReference type="Gene3D" id="3.40.1090.10">
    <property type="entry name" value="Cytosolic phospholipase A2 catalytic domain"/>
    <property type="match status" value="2"/>
</dbReference>
<keyword evidence="1" id="KW-0443">Lipid metabolism</keyword>
<feature type="region of interest" description="Disordered" evidence="2">
    <location>
        <begin position="455"/>
        <end position="484"/>
    </location>
</feature>
<evidence type="ECO:0000259" key="3">
    <source>
        <dbReference type="Pfam" id="PF01734"/>
    </source>
</evidence>
<dbReference type="SUPFAM" id="SSF52151">
    <property type="entry name" value="FabD/lysophospholipase-like"/>
    <property type="match status" value="1"/>
</dbReference>
<sequence length="484" mass="52240">MWCDAGVLESQLPDPAGAQMAAARDEAHHGPSWRGPRRGTALCLSGGGFRAALFHLGALRRLNELGMLGQLRTVSAVSGGSIPAMLLADPRLEWPSAHDLSESIDSADEVEADPSAPPLPIPGPVPGGLFSAQRVRGFEEYVAEPLYRLTRHNLRTRALVAGWGPRLGRRSDASARRLADQLVEHIPWWAAEMRSGQRASGPAIVVEATELAHGVNWTFADARAHPPHGRVGDYRLGYGDPPPGLRMADVVASSSAYPPYFAPFDLDARGLELSGGKVGQMDPTAGARLQHTIQLLDGGIYDNLALEPVWREHAGVLVSDGGAVFRARSARTPFGRILHVISIAAGGGEVTRLRWLHSAFNWGVLEGATWAMDSRVPQSYPVEVAARINQVRTDMDAFTADEQKILERHGYGVADSAIRRHAPQLILRDAPAQYPHPEVADPEVALQALRRSGRVSLLGRSSGTGPERRAARRRRGGRPGRGRA</sequence>
<evidence type="ECO:0000313" key="4">
    <source>
        <dbReference type="EMBL" id="SNC61244.1"/>
    </source>
</evidence>
<protein>
    <submittedName>
        <fullName evidence="4">NTE family protein</fullName>
    </submittedName>
</protein>
<dbReference type="InterPro" id="IPR002641">
    <property type="entry name" value="PNPLA_dom"/>
</dbReference>
<dbReference type="Proteomes" id="UP000198122">
    <property type="component" value="Unassembled WGS sequence"/>
</dbReference>
<proteinExistence type="predicted"/>
<name>A0A212T642_9MICO</name>
<dbReference type="AlphaFoldDB" id="A0A212T642"/>